<sequence>MSAGPQKVQVGGLWFDSLTEGQVVEAVRAAWSAGRGGSIVPVNIDVARAAARAPELADLIARASLVVADGMPLVWAARAGGDRLPERVAGSSLIFPLCAAAAADSKSVFLLGGAEGVPERAADALVARSGALRIAGTLSPPFGFDRTEEGARRAVAAVAAAAPDLVFVGLGFPRQERLIELVRQELPAAWCLACGGGIAMTAGVVRRASPVLQRLGLEWVHRLALEPRRLARRYLRDDLPFALALVIRSLWQRFRRTRIPSPSG</sequence>
<protein>
    <submittedName>
        <fullName evidence="3">Glycosyltransferase</fullName>
    </submittedName>
</protein>
<dbReference type="PANTHER" id="PTHR34136:SF1">
    <property type="entry name" value="UDP-N-ACETYL-D-MANNOSAMINURONIC ACID TRANSFERASE"/>
    <property type="match status" value="1"/>
</dbReference>
<organism evidence="3 4">
    <name type="scientific">Mycobacterium scrofulaceum</name>
    <dbReference type="NCBI Taxonomy" id="1783"/>
    <lineage>
        <taxon>Bacteria</taxon>
        <taxon>Bacillati</taxon>
        <taxon>Actinomycetota</taxon>
        <taxon>Actinomycetes</taxon>
        <taxon>Mycobacteriales</taxon>
        <taxon>Mycobacteriaceae</taxon>
        <taxon>Mycobacterium</taxon>
    </lineage>
</organism>
<dbReference type="InterPro" id="IPR004629">
    <property type="entry name" value="WecG_TagA_CpsF"/>
</dbReference>
<name>A0A1X0KH36_MYCSC</name>
<dbReference type="CDD" id="cd06533">
    <property type="entry name" value="Glyco_transf_WecG_TagA"/>
    <property type="match status" value="1"/>
</dbReference>
<dbReference type="OrthoDB" id="9771846at2"/>
<dbReference type="GO" id="GO:0016758">
    <property type="term" value="F:hexosyltransferase activity"/>
    <property type="evidence" value="ECO:0007669"/>
    <property type="project" value="TreeGrafter"/>
</dbReference>
<evidence type="ECO:0000256" key="2">
    <source>
        <dbReference type="ARBA" id="ARBA00022679"/>
    </source>
</evidence>
<dbReference type="NCBIfam" id="TIGR00696">
    <property type="entry name" value="wecG_tagA_cpsF"/>
    <property type="match status" value="1"/>
</dbReference>
<evidence type="ECO:0000313" key="3">
    <source>
        <dbReference type="EMBL" id="ORB74563.1"/>
    </source>
</evidence>
<gene>
    <name evidence="3" type="ORF">BST44_09255</name>
</gene>
<dbReference type="RefSeq" id="WP_083176793.1">
    <property type="nucleotide sequence ID" value="NZ_MVIJ01000010.1"/>
</dbReference>
<dbReference type="PANTHER" id="PTHR34136">
    <property type="match status" value="1"/>
</dbReference>
<proteinExistence type="predicted"/>
<keyword evidence="4" id="KW-1185">Reference proteome</keyword>
<comment type="caution">
    <text evidence="3">The sequence shown here is derived from an EMBL/GenBank/DDBJ whole genome shotgun (WGS) entry which is preliminary data.</text>
</comment>
<dbReference type="STRING" id="1783.BST44_09255"/>
<dbReference type="EMBL" id="MVIJ01000010">
    <property type="protein sequence ID" value="ORB74563.1"/>
    <property type="molecule type" value="Genomic_DNA"/>
</dbReference>
<dbReference type="AlphaFoldDB" id="A0A1X0KH36"/>
<reference evidence="3 4" key="1">
    <citation type="submission" date="2017-02" db="EMBL/GenBank/DDBJ databases">
        <title>The new phylogeny of genus Mycobacterium.</title>
        <authorList>
            <person name="Tortoli E."/>
            <person name="Trovato A."/>
            <person name="Cirillo D.M."/>
        </authorList>
    </citation>
    <scope>NUCLEOTIDE SEQUENCE [LARGE SCALE GENOMIC DNA]</scope>
    <source>
        <strain evidence="3 4">DSM 43992</strain>
    </source>
</reference>
<evidence type="ECO:0000256" key="1">
    <source>
        <dbReference type="ARBA" id="ARBA00022676"/>
    </source>
</evidence>
<accession>A0A1X0KH36</accession>
<dbReference type="Proteomes" id="UP000192601">
    <property type="component" value="Unassembled WGS sequence"/>
</dbReference>
<evidence type="ECO:0000313" key="4">
    <source>
        <dbReference type="Proteomes" id="UP000192601"/>
    </source>
</evidence>
<dbReference type="Pfam" id="PF03808">
    <property type="entry name" value="Glyco_tran_WecG"/>
    <property type="match status" value="1"/>
</dbReference>
<keyword evidence="1" id="KW-0328">Glycosyltransferase</keyword>
<keyword evidence="2 3" id="KW-0808">Transferase</keyword>